<evidence type="ECO:0000256" key="14">
    <source>
        <dbReference type="ARBA" id="ARBA00023098"/>
    </source>
</evidence>
<keyword evidence="17" id="KW-0458">Lysosome</keyword>
<evidence type="ECO:0000256" key="11">
    <source>
        <dbReference type="ARBA" id="ARBA00022729"/>
    </source>
</evidence>
<feature type="binding site" evidence="29">
    <location>
        <position position="312"/>
    </location>
    <ligand>
        <name>Zn(2+)</name>
        <dbReference type="ChEBI" id="CHEBI:29105"/>
        <label>1</label>
    </ligand>
</feature>
<dbReference type="GO" id="GO:0005615">
    <property type="term" value="C:extracellular space"/>
    <property type="evidence" value="ECO:0007669"/>
    <property type="project" value="TreeGrafter"/>
</dbReference>
<feature type="binding site" evidence="29">
    <location>
        <position position="312"/>
    </location>
    <ligand>
        <name>Zn(2+)</name>
        <dbReference type="ChEBI" id="CHEBI:29105"/>
        <label>2</label>
    </ligand>
</feature>
<dbReference type="Pfam" id="PF19272">
    <property type="entry name" value="ASMase_C"/>
    <property type="match status" value="1"/>
</dbReference>
<keyword evidence="9" id="KW-0551">Lipid droplet</keyword>
<dbReference type="SUPFAM" id="SSF56300">
    <property type="entry name" value="Metallo-dependent phosphatases"/>
    <property type="match status" value="1"/>
</dbReference>
<evidence type="ECO:0000256" key="16">
    <source>
        <dbReference type="ARBA" id="ARBA00023180"/>
    </source>
</evidence>
<evidence type="ECO:0000256" key="8">
    <source>
        <dbReference type="ARBA" id="ARBA00022553"/>
    </source>
</evidence>
<dbReference type="GO" id="GO:0034480">
    <property type="term" value="F:phosphatidylcholine phospholipase C activity"/>
    <property type="evidence" value="ECO:0007669"/>
    <property type="project" value="UniProtKB-EC"/>
</dbReference>
<comment type="subcellular location">
    <subcellularLocation>
        <location evidence="3">Lipid droplet</location>
    </subcellularLocation>
    <subcellularLocation>
        <location evidence="2">Lysosome</location>
    </subcellularLocation>
    <subcellularLocation>
        <location evidence="1">Secreted</location>
        <location evidence="1">Extracellular space</location>
    </subcellularLocation>
</comment>
<proteinExistence type="inferred from homology"/>
<dbReference type="GO" id="GO:0046513">
    <property type="term" value="P:ceramide biosynthetic process"/>
    <property type="evidence" value="ECO:0007669"/>
    <property type="project" value="UniProtKB-ARBA"/>
</dbReference>
<sequence length="676" mass="74395">SRLQRGLIGVPGTARVPESRPGPTPSGAGCANLPGLGSRAMPRHGVSSGQGRPRSGREQTLDRSLGTPSLRLLWMGLALALSDSQVLWAPAGAHPLPAQGLPAKFIRLAPQLREGFSWWNLTCPACKGLFTAIDIRLRNEASVAQVGSMAIKMCTLLKIAPPAVCQSAVQLFQDDMVEVWTRSVLSPSEACGLLLGSSCGHWDIFSSWNISLPAVPKPLPQPPEPPAPGSPVSRVLFLTDLHWDQSYLEGTDPNCENPLCCRQDSGPPPASRPGAGYWGEYSKCDLPLRTLESLLSGLGPAGPFDMVYWTGDIPAHNIWQQSRQDQLRALTTVTDLVKKFLGPVPVYPAVGNHESTPVNSFPPPFIEGNQSSHWLYEAMAKAWEPWLPAEALRTLRIGGFYALSPRPGLRLISLNMNFCSRENFWLLINSTDPAGQLQWLVGELQAAEDRGDKVSESGGNPEGPVPVHIIGHIPPGHCLKSWSWNYYRIVERYENTLAGQFFGHTHVDEFEIFYDEETLSRPLSVAFLAPSATTYISLNPGYRVYQIDGNYSGSSHLVLDHETYILNLTQANEPGATPHWQLLYRARETYGLPNVLPAAWHDLVYRMRSDTQLFQTFWFLYHKGHPPSEPCGTPCRLATLCAQLSARSDSPALCRHLMPDANLPPVQSLRPRPPLC</sequence>
<evidence type="ECO:0000256" key="15">
    <source>
        <dbReference type="ARBA" id="ARBA00023157"/>
    </source>
</evidence>
<comment type="function">
    <text evidence="23">Converts sphingomyelin to ceramide. Exists as two enzymatic forms that arise from alternative trafficking of a single protein precursor, one that is targeted to the endolysosomal compartment, whereas the other is released extracellularly. However, in response to various forms of stress, lysosomal exocytosis may represent a major source of the secretory form.</text>
</comment>
<comment type="caution">
    <text evidence="33">The sequence shown here is derived from an EMBL/GenBank/DDBJ whole genome shotgun (WGS) entry which is preliminary data.</text>
</comment>
<feature type="non-terminal residue" evidence="33">
    <location>
        <position position="1"/>
    </location>
</feature>
<dbReference type="GO" id="GO:0006685">
    <property type="term" value="P:sphingomyelin catabolic process"/>
    <property type="evidence" value="ECO:0007669"/>
    <property type="project" value="InterPro"/>
</dbReference>
<comment type="catalytic activity">
    <reaction evidence="22">
        <text>1,2-dihexadecanoyl-sn-glycero-3-phosphocholine + H2O = 1,2-dihexadecanoyl-sn-glycerol + phosphocholine + H(+)</text>
        <dbReference type="Rhea" id="RHEA:45304"/>
        <dbReference type="ChEBI" id="CHEBI:15377"/>
        <dbReference type="ChEBI" id="CHEBI:15378"/>
        <dbReference type="ChEBI" id="CHEBI:72999"/>
        <dbReference type="ChEBI" id="CHEBI:82929"/>
        <dbReference type="ChEBI" id="CHEBI:295975"/>
    </reaction>
    <physiologicalReaction direction="left-to-right" evidence="22">
        <dbReference type="Rhea" id="RHEA:45305"/>
    </physiologicalReaction>
</comment>
<evidence type="ECO:0000256" key="4">
    <source>
        <dbReference type="ARBA" id="ARBA00008234"/>
    </source>
</evidence>
<gene>
    <name evidence="33" type="ORF">EI555_011438</name>
</gene>
<dbReference type="Proteomes" id="UP000308365">
    <property type="component" value="Unassembled WGS sequence"/>
</dbReference>
<evidence type="ECO:0000256" key="30">
    <source>
        <dbReference type="PIRSR" id="PIRSR000948-2"/>
    </source>
</evidence>
<organism evidence="33 34">
    <name type="scientific">Monodon monoceros</name>
    <name type="common">Narwhal</name>
    <name type="synonym">Ceratodon monodon</name>
    <dbReference type="NCBI Taxonomy" id="40151"/>
    <lineage>
        <taxon>Eukaryota</taxon>
        <taxon>Metazoa</taxon>
        <taxon>Chordata</taxon>
        <taxon>Craniata</taxon>
        <taxon>Vertebrata</taxon>
        <taxon>Euteleostomi</taxon>
        <taxon>Mammalia</taxon>
        <taxon>Eutheria</taxon>
        <taxon>Laurasiatheria</taxon>
        <taxon>Artiodactyla</taxon>
        <taxon>Whippomorpha</taxon>
        <taxon>Cetacea</taxon>
        <taxon>Odontoceti</taxon>
        <taxon>Monodontidae</taxon>
        <taxon>Monodon</taxon>
    </lineage>
</organism>
<feature type="binding site" evidence="29">
    <location>
        <position position="242"/>
    </location>
    <ligand>
        <name>Zn(2+)</name>
        <dbReference type="ChEBI" id="CHEBI:29105"/>
        <label>1</label>
    </ligand>
</feature>
<comment type="catalytic activity">
    <reaction evidence="20">
        <text>a 1,2-diacyl-sn-glycero-3-phosphocholine + H2O = phosphocholine + a 1,2-diacyl-sn-glycerol + H(+)</text>
        <dbReference type="Rhea" id="RHEA:10604"/>
        <dbReference type="ChEBI" id="CHEBI:15377"/>
        <dbReference type="ChEBI" id="CHEBI:15378"/>
        <dbReference type="ChEBI" id="CHEBI:17815"/>
        <dbReference type="ChEBI" id="CHEBI:57643"/>
        <dbReference type="ChEBI" id="CHEBI:295975"/>
        <dbReference type="EC" id="3.1.4.3"/>
    </reaction>
    <physiologicalReaction direction="left-to-right" evidence="20">
        <dbReference type="Rhea" id="RHEA:10605"/>
    </physiologicalReaction>
</comment>
<keyword evidence="13 29" id="KW-0862">Zinc</keyword>
<dbReference type="GO" id="GO:0061750">
    <property type="term" value="F:acid sphingomyelin phosphodiesterase activity"/>
    <property type="evidence" value="ECO:0007669"/>
    <property type="project" value="TreeGrafter"/>
</dbReference>
<dbReference type="InterPro" id="IPR004843">
    <property type="entry name" value="Calcineurin-like_PHP"/>
</dbReference>
<evidence type="ECO:0000256" key="25">
    <source>
        <dbReference type="ARBA" id="ARBA00058748"/>
    </source>
</evidence>
<feature type="disulfide bond" evidence="30">
    <location>
        <begin position="154"/>
        <end position="165"/>
    </location>
</feature>
<evidence type="ECO:0000256" key="5">
    <source>
        <dbReference type="ARBA" id="ARBA00012018"/>
    </source>
</evidence>
<evidence type="ECO:0000313" key="34">
    <source>
        <dbReference type="Proteomes" id="UP000308365"/>
    </source>
</evidence>
<dbReference type="EC" id="3.1.4.3" evidence="5"/>
<dbReference type="EMBL" id="RWIC01000256">
    <property type="protein sequence ID" value="TKC46639.1"/>
    <property type="molecule type" value="Genomic_DNA"/>
</dbReference>
<feature type="disulfide bond" evidence="30">
    <location>
        <begin position="419"/>
        <end position="478"/>
    </location>
</feature>
<evidence type="ECO:0000256" key="17">
    <source>
        <dbReference type="ARBA" id="ARBA00023228"/>
    </source>
</evidence>
<evidence type="ECO:0000256" key="9">
    <source>
        <dbReference type="ARBA" id="ARBA00022677"/>
    </source>
</evidence>
<dbReference type="SMART" id="SM00741">
    <property type="entry name" value="SapB"/>
    <property type="match status" value="1"/>
</dbReference>
<feature type="binding site" evidence="29">
    <location>
        <position position="506"/>
    </location>
    <ligand>
        <name>Zn(2+)</name>
        <dbReference type="ChEBI" id="CHEBI:29105"/>
        <label>1</label>
    </ligand>
</feature>
<dbReference type="EC" id="3.1.4.12" evidence="6"/>
<comment type="similarity">
    <text evidence="4">Belongs to the acid sphingomyelinase family.</text>
</comment>
<dbReference type="GO" id="GO:0005764">
    <property type="term" value="C:lysosome"/>
    <property type="evidence" value="ECO:0007669"/>
    <property type="project" value="UniProtKB-SubCell"/>
</dbReference>
<dbReference type="InterPro" id="IPR008139">
    <property type="entry name" value="SaposinB_dom"/>
</dbReference>
<evidence type="ECO:0000256" key="21">
    <source>
        <dbReference type="ARBA" id="ARBA00051187"/>
    </source>
</evidence>
<comment type="cofactor">
    <cofactor evidence="29">
        <name>Zn(2+)</name>
        <dbReference type="ChEBI" id="CHEBI:29105"/>
    </cofactor>
    <text evidence="29">Binds 2 Zn(2+) ions per subunit.</text>
</comment>
<keyword evidence="14" id="KW-0443">Lipid metabolism</keyword>
<keyword evidence="15 30" id="KW-1015">Disulfide bond</keyword>
<comment type="function">
    <text evidence="25">In the lysosomes, converts sphingomyelin to ceramide. Plays an important role in the export of cholesterol from the intraendolysosomal membranes. Also has phospholipase C activities toward 1,2-diacylglycerolphosphocholine and 1,2-diacylglycerolphosphoglycerol. Modulates stress-induced apoptosis through the production of ceramide.</text>
</comment>
<feature type="binding site" evidence="29">
    <location>
        <position position="240"/>
    </location>
    <ligand>
        <name>Zn(2+)</name>
        <dbReference type="ChEBI" id="CHEBI:29105"/>
        <label>1</label>
    </ligand>
</feature>
<comment type="subunit">
    <text evidence="26">Monomer. Interacts with SORT1; the interaction is required for SMPD1 targeting to lysosomes.</text>
</comment>
<evidence type="ECO:0000256" key="22">
    <source>
        <dbReference type="ARBA" id="ARBA00052601"/>
    </source>
</evidence>
<keyword evidence="7" id="KW-0964">Secreted</keyword>
<dbReference type="InterPro" id="IPR045473">
    <property type="entry name" value="ASM_C"/>
</dbReference>
<dbReference type="PIRSF" id="PIRSF000948">
    <property type="entry name" value="Sphingomy_PDE"/>
    <property type="match status" value="1"/>
</dbReference>
<feature type="disulfide bond" evidence="30">
    <location>
        <begin position="255"/>
        <end position="260"/>
    </location>
</feature>
<dbReference type="PANTHER" id="PTHR10340:SF34">
    <property type="entry name" value="SPHINGOMYELIN PHOSPHODIESTERASE"/>
    <property type="match status" value="1"/>
</dbReference>
<evidence type="ECO:0000256" key="13">
    <source>
        <dbReference type="ARBA" id="ARBA00022833"/>
    </source>
</evidence>
<keyword evidence="8" id="KW-0597">Phosphoprotein</keyword>
<comment type="function">
    <text evidence="24">This form is generated following cleavage by CASP7 in the extracellular milieu in response to bacterial infection. It shows increased ability to convert sphingomyelin to ceramide and promotes plasma membrane repair. Plasma membrane repair by ceramide counteracts the action of gasdermin-D (GSDMD) perforin (PRF1) pores that are formed in response to bacterial infection.</text>
</comment>
<comment type="catalytic activity">
    <reaction evidence="19">
        <text>a sphingomyelin + H2O = phosphocholine + an N-acylsphing-4-enine + H(+)</text>
        <dbReference type="Rhea" id="RHEA:19253"/>
        <dbReference type="ChEBI" id="CHEBI:15377"/>
        <dbReference type="ChEBI" id="CHEBI:15378"/>
        <dbReference type="ChEBI" id="CHEBI:17636"/>
        <dbReference type="ChEBI" id="CHEBI:52639"/>
        <dbReference type="ChEBI" id="CHEBI:295975"/>
        <dbReference type="EC" id="3.1.4.12"/>
    </reaction>
    <physiologicalReaction direction="left-to-right" evidence="19">
        <dbReference type="Rhea" id="RHEA:19254"/>
    </physiologicalReaction>
</comment>
<name>A0A4U1FAJ3_MONMO</name>
<evidence type="ECO:0000256" key="24">
    <source>
        <dbReference type="ARBA" id="ARBA00057858"/>
    </source>
</evidence>
<dbReference type="FunFam" id="3.60.21.10:FF:000045">
    <property type="entry name" value="Sphingomyelin phosphodiesterase"/>
    <property type="match status" value="1"/>
</dbReference>
<feature type="binding site" evidence="29">
    <location>
        <position position="352"/>
    </location>
    <ligand>
        <name>Zn(2+)</name>
        <dbReference type="ChEBI" id="CHEBI:29105"/>
        <label>2</label>
    </ligand>
</feature>
<feature type="binding site" evidence="29">
    <location>
        <position position="472"/>
    </location>
    <ligand>
        <name>Zn(2+)</name>
        <dbReference type="ChEBI" id="CHEBI:29105"/>
        <label>2</label>
    </ligand>
</feature>
<feature type="disulfide bond" evidence="30">
    <location>
        <begin position="123"/>
        <end position="199"/>
    </location>
</feature>
<evidence type="ECO:0000256" key="10">
    <source>
        <dbReference type="ARBA" id="ARBA00022723"/>
    </source>
</evidence>
<evidence type="ECO:0000256" key="1">
    <source>
        <dbReference type="ARBA" id="ARBA00004239"/>
    </source>
</evidence>
<keyword evidence="18" id="KW-0326">Glycosidase</keyword>
<keyword evidence="16" id="KW-0325">Glycoprotein</keyword>
<evidence type="ECO:0000256" key="26">
    <source>
        <dbReference type="ARBA" id="ARBA00062722"/>
    </source>
</evidence>
<evidence type="ECO:0000256" key="3">
    <source>
        <dbReference type="ARBA" id="ARBA00004502"/>
    </source>
</evidence>
<evidence type="ECO:0000256" key="23">
    <source>
        <dbReference type="ARBA" id="ARBA00053461"/>
    </source>
</evidence>
<evidence type="ECO:0000256" key="28">
    <source>
        <dbReference type="ARBA" id="ARBA00076660"/>
    </source>
</evidence>
<dbReference type="GO" id="GO:0046872">
    <property type="term" value="F:metal ion binding"/>
    <property type="evidence" value="ECO:0007669"/>
    <property type="project" value="UniProtKB-KW"/>
</dbReference>
<evidence type="ECO:0000256" key="19">
    <source>
        <dbReference type="ARBA" id="ARBA00047268"/>
    </source>
</evidence>
<evidence type="ECO:0000256" key="7">
    <source>
        <dbReference type="ARBA" id="ARBA00022525"/>
    </source>
</evidence>
<accession>A0A4U1FAJ3</accession>
<evidence type="ECO:0000256" key="12">
    <source>
        <dbReference type="ARBA" id="ARBA00022801"/>
    </source>
</evidence>
<dbReference type="GO" id="GO:0016798">
    <property type="term" value="F:hydrolase activity, acting on glycosyl bonds"/>
    <property type="evidence" value="ECO:0007669"/>
    <property type="project" value="UniProtKB-KW"/>
</dbReference>
<dbReference type="GO" id="GO:0016020">
    <property type="term" value="C:membrane"/>
    <property type="evidence" value="ECO:0007669"/>
    <property type="project" value="GOC"/>
</dbReference>
<feature type="disulfide bond" evidence="30">
    <location>
        <begin position="261"/>
        <end position="284"/>
    </location>
</feature>
<evidence type="ECO:0000259" key="32">
    <source>
        <dbReference type="PROSITE" id="PS50015"/>
    </source>
</evidence>
<dbReference type="CDD" id="cd00842">
    <property type="entry name" value="MPP_ASMase"/>
    <property type="match status" value="1"/>
</dbReference>
<dbReference type="InterPro" id="IPR011160">
    <property type="entry name" value="Sphingomy_PDE"/>
</dbReference>
<keyword evidence="10 29" id="KW-0479">Metal-binding</keyword>
<dbReference type="Pfam" id="PF00149">
    <property type="entry name" value="Metallophos"/>
    <property type="match status" value="1"/>
</dbReference>
<dbReference type="AlphaFoldDB" id="A0A4U1FAJ3"/>
<feature type="binding site" evidence="29">
    <location>
        <position position="504"/>
    </location>
    <ligand>
        <name>Zn(2+)</name>
        <dbReference type="ChEBI" id="CHEBI:29105"/>
        <label>2</label>
    </ligand>
</feature>
<evidence type="ECO:0000313" key="33">
    <source>
        <dbReference type="EMBL" id="TKC46639.1"/>
    </source>
</evidence>
<comment type="catalytic activity">
    <reaction evidence="21">
        <text>N-(octadecanoyl)-sphing-4-enine-1-phosphocholine + H2O = N-octadecanoylsphing-4-enine + phosphocholine + H(+)</text>
        <dbReference type="Rhea" id="RHEA:54284"/>
        <dbReference type="ChEBI" id="CHEBI:15377"/>
        <dbReference type="ChEBI" id="CHEBI:15378"/>
        <dbReference type="ChEBI" id="CHEBI:72961"/>
        <dbReference type="ChEBI" id="CHEBI:83358"/>
        <dbReference type="ChEBI" id="CHEBI:295975"/>
    </reaction>
    <physiologicalReaction direction="left-to-right" evidence="21">
        <dbReference type="Rhea" id="RHEA:54285"/>
    </physiologicalReaction>
</comment>
<evidence type="ECO:0000256" key="27">
    <source>
        <dbReference type="ARBA" id="ARBA00069549"/>
    </source>
</evidence>
<reference evidence="34" key="1">
    <citation type="journal article" date="2019" name="IScience">
        <title>Narwhal Genome Reveals Long-Term Low Genetic Diversity despite Current Large Abundance Size.</title>
        <authorList>
            <person name="Westbury M.V."/>
            <person name="Petersen B."/>
            <person name="Garde E."/>
            <person name="Heide-Jorgensen M.P."/>
            <person name="Lorenzen E.D."/>
        </authorList>
    </citation>
    <scope>NUCLEOTIDE SEQUENCE [LARGE SCALE GENOMIC DNA]</scope>
</reference>
<feature type="disulfide bond" evidence="30">
    <location>
        <begin position="631"/>
        <end position="635"/>
    </location>
</feature>
<feature type="domain" description="Saposin B-type" evidence="32">
    <location>
        <begin position="119"/>
        <end position="203"/>
    </location>
</feature>
<feature type="region of interest" description="Disordered" evidence="31">
    <location>
        <begin position="1"/>
        <end position="62"/>
    </location>
</feature>
<evidence type="ECO:0000256" key="18">
    <source>
        <dbReference type="ARBA" id="ARBA00023295"/>
    </source>
</evidence>
<keyword evidence="11" id="KW-0732">Signal</keyword>
<dbReference type="InterPro" id="IPR011001">
    <property type="entry name" value="Saposin-like"/>
</dbReference>
<dbReference type="SUPFAM" id="SSF47862">
    <property type="entry name" value="Saposin"/>
    <property type="match status" value="1"/>
</dbReference>
<evidence type="ECO:0000256" key="2">
    <source>
        <dbReference type="ARBA" id="ARBA00004371"/>
    </source>
</evidence>
<keyword evidence="12" id="KW-0378">Hydrolase</keyword>
<evidence type="ECO:0000256" key="6">
    <source>
        <dbReference type="ARBA" id="ARBA00012369"/>
    </source>
</evidence>
<evidence type="ECO:0000256" key="20">
    <source>
        <dbReference type="ARBA" id="ARBA00048421"/>
    </source>
</evidence>
<feature type="disulfide bond" evidence="30">
    <location>
        <begin position="641"/>
        <end position="654"/>
    </location>
</feature>
<dbReference type="GO" id="GO:0005811">
    <property type="term" value="C:lipid droplet"/>
    <property type="evidence" value="ECO:0007669"/>
    <property type="project" value="UniProtKB-SubCell"/>
</dbReference>
<dbReference type="InterPro" id="IPR041805">
    <property type="entry name" value="ASMase/PPN1_MPP"/>
</dbReference>
<dbReference type="PANTHER" id="PTHR10340">
    <property type="entry name" value="SPHINGOMYELIN PHOSPHODIESTERASE"/>
    <property type="match status" value="1"/>
</dbReference>
<evidence type="ECO:0000256" key="31">
    <source>
        <dbReference type="SAM" id="MobiDB-lite"/>
    </source>
</evidence>
<dbReference type="PROSITE" id="PS50015">
    <property type="entry name" value="SAP_B"/>
    <property type="match status" value="1"/>
</dbReference>
<evidence type="ECO:0000256" key="29">
    <source>
        <dbReference type="PIRSR" id="PIRSR000948-1"/>
    </source>
</evidence>
<dbReference type="InterPro" id="IPR029052">
    <property type="entry name" value="Metallo-depent_PP-like"/>
</dbReference>
<feature type="disulfide bond" evidence="30">
    <location>
        <begin position="126"/>
        <end position="191"/>
    </location>
</feature>
<protein>
    <recommendedName>
        <fullName evidence="27">Sphingomyelin phosphodiesterase</fullName>
        <ecNumber evidence="6">3.1.4.12</ecNumber>
        <ecNumber evidence="5">3.1.4.3</ecNumber>
    </recommendedName>
    <alternativeName>
        <fullName evidence="28">Acid sphingomyelinase</fullName>
    </alternativeName>
</protein>